<gene>
    <name evidence="2" type="ORF">M8013_18860</name>
</gene>
<accession>A0A9J6QE68</accession>
<protein>
    <submittedName>
        <fullName evidence="2">Uncharacterized protein</fullName>
    </submittedName>
</protein>
<keyword evidence="1" id="KW-0812">Transmembrane</keyword>
<dbReference type="AlphaFoldDB" id="A0A9J6QE68"/>
<keyword evidence="1" id="KW-1133">Transmembrane helix</keyword>
<dbReference type="RefSeq" id="WP_271269315.1">
    <property type="nucleotide sequence ID" value="NZ_JAMGZJ010000078.1"/>
</dbReference>
<feature type="transmembrane region" description="Helical" evidence="1">
    <location>
        <begin position="164"/>
        <end position="191"/>
    </location>
</feature>
<evidence type="ECO:0000256" key="1">
    <source>
        <dbReference type="SAM" id="Phobius"/>
    </source>
</evidence>
<keyword evidence="3" id="KW-1185">Reference proteome</keyword>
<name>A0A9J6QE68_9ENTR</name>
<evidence type="ECO:0000313" key="2">
    <source>
        <dbReference type="EMBL" id="MCU6670791.1"/>
    </source>
</evidence>
<feature type="transmembrane region" description="Helical" evidence="1">
    <location>
        <begin position="31"/>
        <end position="51"/>
    </location>
</feature>
<dbReference type="EMBL" id="JAMGZJ010000078">
    <property type="protein sequence ID" value="MCU6670791.1"/>
    <property type="molecule type" value="Genomic_DNA"/>
</dbReference>
<dbReference type="Proteomes" id="UP001061282">
    <property type="component" value="Unassembled WGS sequence"/>
</dbReference>
<reference evidence="2" key="1">
    <citation type="submission" date="2022-05" db="EMBL/GenBank/DDBJ databases">
        <title>Description of a novel species of Leclercia; Leclercia tamurae and the Proposal for a Novel Genus Silvania gen. nov. Containing Two Novel Species Silvania hatchlandensis sp. nov. and Silvania confinis sp. nov. Isolated from the Rhizosphere of Oak.</title>
        <authorList>
            <person name="Maddock D.W."/>
            <person name="Brady C.L."/>
            <person name="Denman S."/>
            <person name="Arnold D."/>
        </authorList>
    </citation>
    <scope>NUCLEOTIDE SEQUENCE</scope>
    <source>
        <strain evidence="2">H4N4</strain>
    </source>
</reference>
<organism evidence="2 3">
    <name type="scientific">Silvania confinis</name>
    <dbReference type="NCBI Taxonomy" id="2926470"/>
    <lineage>
        <taxon>Bacteria</taxon>
        <taxon>Pseudomonadati</taxon>
        <taxon>Pseudomonadota</taxon>
        <taxon>Gammaproteobacteria</taxon>
        <taxon>Enterobacterales</taxon>
        <taxon>Enterobacteriaceae</taxon>
        <taxon>Silvania</taxon>
    </lineage>
</organism>
<proteinExistence type="predicted"/>
<keyword evidence="1" id="KW-0472">Membrane</keyword>
<feature type="transmembrane region" description="Helical" evidence="1">
    <location>
        <begin position="109"/>
        <end position="134"/>
    </location>
</feature>
<feature type="transmembrane region" description="Helical" evidence="1">
    <location>
        <begin position="63"/>
        <end position="88"/>
    </location>
</feature>
<comment type="caution">
    <text evidence="2">The sequence shown here is derived from an EMBL/GenBank/DDBJ whole genome shotgun (WGS) entry which is preliminary data.</text>
</comment>
<evidence type="ECO:0000313" key="3">
    <source>
        <dbReference type="Proteomes" id="UP001061282"/>
    </source>
</evidence>
<sequence length="201" mass="23502">MKYTFDPNELVKETSLFDVYRLTREIKINTFDFYFTLALSLALIFNAFWLSSSVELISSVRQWAPLIFGFTTTTLGFLITGFTIFATINKPELFLALMEVKHPKYNLSYLKYVYGVFMRVFIHFITWSIIYLIILMFGQENGLITKILKALMIPHCEKIIGVKIVYIIVGSSAVFLVLTLKTFLFNIYTMLMQSLRWEMQK</sequence>